<accession>A0ACA9PU89</accession>
<dbReference type="Proteomes" id="UP000789860">
    <property type="component" value="Unassembled WGS sequence"/>
</dbReference>
<sequence>PNLRPDIQEVFKILQDIISESNAKPKLLDISQNMTNSQSKSEENLIQHEHFELITKWINQTSRKGITKFLPFKPKNNYDFKLLTRGSRDGFNPANFHDKCDNKGPILTILKIEDENNILDGYNSLNLESSKKKKCRKKNKSFIFNL</sequence>
<evidence type="ECO:0000313" key="1">
    <source>
        <dbReference type="EMBL" id="CAG8722928.1"/>
    </source>
</evidence>
<gene>
    <name evidence="1" type="ORF">SCALOS_LOCUS11329</name>
</gene>
<proteinExistence type="predicted"/>
<feature type="non-terminal residue" evidence="1">
    <location>
        <position position="1"/>
    </location>
</feature>
<dbReference type="EMBL" id="CAJVPM010048359">
    <property type="protein sequence ID" value="CAG8722928.1"/>
    <property type="molecule type" value="Genomic_DNA"/>
</dbReference>
<protein>
    <submittedName>
        <fullName evidence="1">4519_t:CDS:1</fullName>
    </submittedName>
</protein>
<name>A0ACA9PU89_9GLOM</name>
<organism evidence="1 2">
    <name type="scientific">Scutellospora calospora</name>
    <dbReference type="NCBI Taxonomy" id="85575"/>
    <lineage>
        <taxon>Eukaryota</taxon>
        <taxon>Fungi</taxon>
        <taxon>Fungi incertae sedis</taxon>
        <taxon>Mucoromycota</taxon>
        <taxon>Glomeromycotina</taxon>
        <taxon>Glomeromycetes</taxon>
        <taxon>Diversisporales</taxon>
        <taxon>Gigasporaceae</taxon>
        <taxon>Scutellospora</taxon>
    </lineage>
</organism>
<feature type="non-terminal residue" evidence="1">
    <location>
        <position position="146"/>
    </location>
</feature>
<evidence type="ECO:0000313" key="2">
    <source>
        <dbReference type="Proteomes" id="UP000789860"/>
    </source>
</evidence>
<keyword evidence="2" id="KW-1185">Reference proteome</keyword>
<comment type="caution">
    <text evidence="1">The sequence shown here is derived from an EMBL/GenBank/DDBJ whole genome shotgun (WGS) entry which is preliminary data.</text>
</comment>
<reference evidence="1" key="1">
    <citation type="submission" date="2021-06" db="EMBL/GenBank/DDBJ databases">
        <authorList>
            <person name="Kallberg Y."/>
            <person name="Tangrot J."/>
            <person name="Rosling A."/>
        </authorList>
    </citation>
    <scope>NUCLEOTIDE SEQUENCE</scope>
    <source>
        <strain evidence="1">AU212A</strain>
    </source>
</reference>